<dbReference type="PANTHER" id="PTHR43649:SF33">
    <property type="entry name" value="POLYGALACTURONAN_RHAMNOGALACTURONAN-BINDING PROTEIN YTCQ"/>
    <property type="match status" value="1"/>
</dbReference>
<dbReference type="PANTHER" id="PTHR43649">
    <property type="entry name" value="ARABINOSE-BINDING PROTEIN-RELATED"/>
    <property type="match status" value="1"/>
</dbReference>
<accession>G8QUM2</accession>
<feature type="chain" id="PRO_5003515132" evidence="8">
    <location>
        <begin position="27"/>
        <end position="426"/>
    </location>
</feature>
<proteinExistence type="inferred from homology"/>
<dbReference type="Proteomes" id="UP000005632">
    <property type="component" value="Chromosome"/>
</dbReference>
<dbReference type="EMBL" id="CP003155">
    <property type="protein sequence ID" value="AEV30330.1"/>
    <property type="molecule type" value="Genomic_DNA"/>
</dbReference>
<evidence type="ECO:0000256" key="6">
    <source>
        <dbReference type="ARBA" id="ARBA00023139"/>
    </source>
</evidence>
<reference evidence="9 10" key="1">
    <citation type="submission" date="2011-11" db="EMBL/GenBank/DDBJ databases">
        <title>Complete sequence of Spirochaeta sp. grapes.</title>
        <authorList>
            <consortium name="US DOE Joint Genome Institute"/>
            <person name="Lucas S."/>
            <person name="Han J."/>
            <person name="Lapidus A."/>
            <person name="Cheng J.-F."/>
            <person name="Goodwin L."/>
            <person name="Pitluck S."/>
            <person name="Peters L."/>
            <person name="Ovchinnikova G."/>
            <person name="Munk A.C."/>
            <person name="Detter J.C."/>
            <person name="Han C."/>
            <person name="Tapia R."/>
            <person name="Land M."/>
            <person name="Hauser L."/>
            <person name="Kyrpides N."/>
            <person name="Ivanova N."/>
            <person name="Pagani I."/>
            <person name="Ritalahtilisa K."/>
            <person name="Loeffler F."/>
            <person name="Woyke T."/>
        </authorList>
    </citation>
    <scope>NUCLEOTIDE SEQUENCE [LARGE SCALE GENOMIC DNA]</scope>
    <source>
        <strain evidence="10">ATCC BAA-1885 / DSM 22778 / Grapes</strain>
    </source>
</reference>
<organism evidence="9 10">
    <name type="scientific">Sphaerochaeta pleomorpha (strain ATCC BAA-1885 / DSM 22778 / Grapes)</name>
    <dbReference type="NCBI Taxonomy" id="158190"/>
    <lineage>
        <taxon>Bacteria</taxon>
        <taxon>Pseudomonadati</taxon>
        <taxon>Spirochaetota</taxon>
        <taxon>Spirochaetia</taxon>
        <taxon>Spirochaetales</taxon>
        <taxon>Sphaerochaetaceae</taxon>
        <taxon>Sphaerochaeta</taxon>
    </lineage>
</organism>
<evidence type="ECO:0000313" key="10">
    <source>
        <dbReference type="Proteomes" id="UP000005632"/>
    </source>
</evidence>
<protein>
    <submittedName>
        <fullName evidence="9">ABC-type sugar transport system, periplasmic component</fullName>
    </submittedName>
</protein>
<keyword evidence="7" id="KW-0449">Lipoprotein</keyword>
<evidence type="ECO:0000256" key="2">
    <source>
        <dbReference type="ARBA" id="ARBA00008520"/>
    </source>
</evidence>
<dbReference type="STRING" id="158190.SpiGrapes_2569"/>
<sequence>MRRKSYVSRLSLTVALLALCLLPLGAQGTKETKKSISYFSGRVETVDWDTQQVAQFEKLNPMVNVEYEFQKDASNVIKVKIASNQMPDLSTVVTQDYIDKGLYMDLSDQRFWDRILPSVKDLCTDLKTGKQYKVATNITMGGLFYNKHIFAELGLKDAQSWEEFVQNLETIKKAYPDKTPLFLGGKDSWTLGHLIEFWAHGVVKQQLGIPGSRKAFLDNSVQWDAPNGIMENFAKALLELKDKHLINDDAITATYDNQKEAFASGEAVIINQGMWVVGDIVKLNPEMKSNIGFGPFPSVVKGLQPMVLCAEDSVYAVSATTKSPEAVFAFLNYLFDPATQKSFSETRGIPSAFVDVDANWSPIKDDASRLVKTYVNINFSTEAPSGLSVDDTGRLIQKLLHGDFASPVQFAKEYQNLWNDAYAASH</sequence>
<keyword evidence="3" id="KW-1003">Cell membrane</keyword>
<keyword evidence="4 8" id="KW-0732">Signal</keyword>
<evidence type="ECO:0000313" key="9">
    <source>
        <dbReference type="EMBL" id="AEV30330.1"/>
    </source>
</evidence>
<gene>
    <name evidence="9" type="ordered locus">SpiGrapes_2569</name>
</gene>
<keyword evidence="5" id="KW-0472">Membrane</keyword>
<evidence type="ECO:0000256" key="1">
    <source>
        <dbReference type="ARBA" id="ARBA00004418"/>
    </source>
</evidence>
<dbReference type="RefSeq" id="WP_014271170.1">
    <property type="nucleotide sequence ID" value="NC_016633.1"/>
</dbReference>
<dbReference type="GO" id="GO:0042597">
    <property type="term" value="C:periplasmic space"/>
    <property type="evidence" value="ECO:0007669"/>
    <property type="project" value="UniProtKB-SubCell"/>
</dbReference>
<dbReference type="AlphaFoldDB" id="G8QUM2"/>
<keyword evidence="6" id="KW-0564">Palmitate</keyword>
<keyword evidence="10" id="KW-1185">Reference proteome</keyword>
<dbReference type="InterPro" id="IPR050490">
    <property type="entry name" value="Bact_solute-bd_prot1"/>
</dbReference>
<evidence type="ECO:0000256" key="3">
    <source>
        <dbReference type="ARBA" id="ARBA00022475"/>
    </source>
</evidence>
<keyword evidence="9" id="KW-0762">Sugar transport</keyword>
<comment type="similarity">
    <text evidence="2">Belongs to the bacterial solute-binding protein 1 family.</text>
</comment>
<comment type="subcellular location">
    <subcellularLocation>
        <location evidence="1">Periplasm</location>
    </subcellularLocation>
</comment>
<name>G8QUM2_SPHPG</name>
<dbReference type="Gene3D" id="3.40.190.10">
    <property type="entry name" value="Periplasmic binding protein-like II"/>
    <property type="match status" value="2"/>
</dbReference>
<dbReference type="InterPro" id="IPR006059">
    <property type="entry name" value="SBP"/>
</dbReference>
<dbReference type="eggNOG" id="COG1653">
    <property type="taxonomic scope" value="Bacteria"/>
</dbReference>
<evidence type="ECO:0000256" key="5">
    <source>
        <dbReference type="ARBA" id="ARBA00023136"/>
    </source>
</evidence>
<dbReference type="HOGENOM" id="CLU_031285_12_3_12"/>
<evidence type="ECO:0000256" key="8">
    <source>
        <dbReference type="SAM" id="SignalP"/>
    </source>
</evidence>
<keyword evidence="9" id="KW-0813">Transport</keyword>
<dbReference type="SUPFAM" id="SSF53850">
    <property type="entry name" value="Periplasmic binding protein-like II"/>
    <property type="match status" value="1"/>
</dbReference>
<feature type="signal peptide" evidence="8">
    <location>
        <begin position="1"/>
        <end position="26"/>
    </location>
</feature>
<evidence type="ECO:0000256" key="7">
    <source>
        <dbReference type="ARBA" id="ARBA00023288"/>
    </source>
</evidence>
<dbReference type="Pfam" id="PF01547">
    <property type="entry name" value="SBP_bac_1"/>
    <property type="match status" value="1"/>
</dbReference>
<evidence type="ECO:0000256" key="4">
    <source>
        <dbReference type="ARBA" id="ARBA00022729"/>
    </source>
</evidence>
<dbReference type="KEGG" id="sgp:SpiGrapes_2569"/>